<organism evidence="1 2">
    <name type="scientific">Lecanosticta acicola</name>
    <dbReference type="NCBI Taxonomy" id="111012"/>
    <lineage>
        <taxon>Eukaryota</taxon>
        <taxon>Fungi</taxon>
        <taxon>Dikarya</taxon>
        <taxon>Ascomycota</taxon>
        <taxon>Pezizomycotina</taxon>
        <taxon>Dothideomycetes</taxon>
        <taxon>Dothideomycetidae</taxon>
        <taxon>Mycosphaerellales</taxon>
        <taxon>Mycosphaerellaceae</taxon>
        <taxon>Lecanosticta</taxon>
    </lineage>
</organism>
<keyword evidence="2" id="KW-1185">Reference proteome</keyword>
<evidence type="ECO:0000313" key="1">
    <source>
        <dbReference type="EMBL" id="CAK4031763.1"/>
    </source>
</evidence>
<name>A0AAI9ECZ8_9PEZI</name>
<dbReference type="GO" id="GO:0003723">
    <property type="term" value="F:RNA binding"/>
    <property type="evidence" value="ECO:0007669"/>
    <property type="project" value="InterPro"/>
</dbReference>
<accession>A0AAI9ECZ8</accession>
<dbReference type="GO" id="GO:0003690">
    <property type="term" value="F:double-stranded DNA binding"/>
    <property type="evidence" value="ECO:0007669"/>
    <property type="project" value="InterPro"/>
</dbReference>
<dbReference type="EMBL" id="CAVMBE010000052">
    <property type="protein sequence ID" value="CAK4031763.1"/>
    <property type="molecule type" value="Genomic_DNA"/>
</dbReference>
<dbReference type="PANTHER" id="PTHR12732:SF8">
    <property type="entry name" value="NUCLEAR MRNA EXPORT PROTEIN THP1"/>
    <property type="match status" value="1"/>
</dbReference>
<reference evidence="1" key="1">
    <citation type="submission" date="2023-11" db="EMBL/GenBank/DDBJ databases">
        <authorList>
            <person name="Alioto T."/>
            <person name="Alioto T."/>
            <person name="Gomez Garrido J."/>
        </authorList>
    </citation>
    <scope>NUCLEOTIDE SEQUENCE</scope>
</reference>
<sequence length="550" mass="61195">MASPMPSMQLTPMLGQYLVAINGFVGAQNEQALAGYMPIEPPFHDPTMQQIIAELQQTYPPGHEDALEGKCSDALTVARDGIEGSPSWSQFTRFVVQYLTYIRDVGLDEDQYYQTYEMLYELQKRANSALTHATLGNLMLPIVVGFAKVICKLAIFIDKHPERFAHLKPNRGGGEDDGPSSTLPERAAELLRGGLTTCLNDRFSSIEDGRVQGKKRGIYLIANVCLKIFFQCRKTRNASMIFTNIGNLSPPLSSYPRAQRVTYLYYLGRFWFQNSHLDRARLALQSAYDESPAVQQCWHQRRLILIFLIASNIILGRFPSEPIFERREAKGLAQHFRPLMQAIRTGNLALFRQHMDMDGPHADFFFYYRILLQLRDRCEVLVWRSLVRKTWILSGTRYTSGGQPPLVDIKNLVGIFGLLEGRAAKHAEVAWVDPDFAGVEFDGPTPDPNAITPLKMESILSSLVTQGFLQGFIAHRQAKFVFTRVKQAGGDVLAAGFPTPWKTIERKIAQSGFADEVPGWKQGAPGSMAAGGGGGGMVINMSGARPVGAT</sequence>
<dbReference type="InterPro" id="IPR045114">
    <property type="entry name" value="Csn12-like"/>
</dbReference>
<dbReference type="PANTHER" id="PTHR12732">
    <property type="entry name" value="UNCHARACTERIZED PROTEASOME COMPONENT REGION PCI-CONTAINING"/>
    <property type="match status" value="1"/>
</dbReference>
<evidence type="ECO:0008006" key="3">
    <source>
        <dbReference type="Google" id="ProtNLM"/>
    </source>
</evidence>
<dbReference type="SMART" id="SM00753">
    <property type="entry name" value="PAM"/>
    <property type="match status" value="1"/>
</dbReference>
<proteinExistence type="predicted"/>
<dbReference type="Proteomes" id="UP001296104">
    <property type="component" value="Unassembled WGS sequence"/>
</dbReference>
<gene>
    <name evidence="1" type="ORF">LECACI_7A006921</name>
</gene>
<dbReference type="AlphaFoldDB" id="A0AAI9ECZ8"/>
<protein>
    <recommendedName>
        <fullName evidence="3">PCI domain-containing protein</fullName>
    </recommendedName>
</protein>
<comment type="caution">
    <text evidence="1">The sequence shown here is derived from an EMBL/GenBank/DDBJ whole genome shotgun (WGS) entry which is preliminary data.</text>
</comment>
<evidence type="ECO:0000313" key="2">
    <source>
        <dbReference type="Proteomes" id="UP001296104"/>
    </source>
</evidence>